<accession>A0ABP7ZBZ4</accession>
<dbReference type="Proteomes" id="UP001500266">
    <property type="component" value="Unassembled WGS sequence"/>
</dbReference>
<name>A0ABP7ZBZ4_9ACTN</name>
<feature type="compositionally biased region" description="Gly residues" evidence="1">
    <location>
        <begin position="7"/>
        <end position="16"/>
    </location>
</feature>
<gene>
    <name evidence="2" type="ORF">GCM10022416_51510</name>
</gene>
<organism evidence="2 3">
    <name type="scientific">Actinomadura keratinilytica</name>
    <dbReference type="NCBI Taxonomy" id="547461"/>
    <lineage>
        <taxon>Bacteria</taxon>
        <taxon>Bacillati</taxon>
        <taxon>Actinomycetota</taxon>
        <taxon>Actinomycetes</taxon>
        <taxon>Streptosporangiales</taxon>
        <taxon>Thermomonosporaceae</taxon>
        <taxon>Actinomadura</taxon>
    </lineage>
</organism>
<evidence type="ECO:0000313" key="3">
    <source>
        <dbReference type="Proteomes" id="UP001500266"/>
    </source>
</evidence>
<feature type="region of interest" description="Disordered" evidence="1">
    <location>
        <begin position="1"/>
        <end position="43"/>
    </location>
</feature>
<sequence>MSPAISGGRGGGGLGAEGDQRDGLVAAEETSTTGVSAARDAPRASPVIRMVVTSVSCFAGGWTLPFEHRREYIGADSEPTGVIRKAAPTRE</sequence>
<reference evidence="3" key="1">
    <citation type="journal article" date="2019" name="Int. J. Syst. Evol. Microbiol.">
        <title>The Global Catalogue of Microorganisms (GCM) 10K type strain sequencing project: providing services to taxonomists for standard genome sequencing and annotation.</title>
        <authorList>
            <consortium name="The Broad Institute Genomics Platform"/>
            <consortium name="The Broad Institute Genome Sequencing Center for Infectious Disease"/>
            <person name="Wu L."/>
            <person name="Ma J."/>
        </authorList>
    </citation>
    <scope>NUCLEOTIDE SEQUENCE [LARGE SCALE GENOMIC DNA]</scope>
    <source>
        <strain evidence="3">JCM 17316</strain>
    </source>
</reference>
<keyword evidence="3" id="KW-1185">Reference proteome</keyword>
<evidence type="ECO:0000313" key="2">
    <source>
        <dbReference type="EMBL" id="GAA4152898.1"/>
    </source>
</evidence>
<dbReference type="EMBL" id="BAABDO010000107">
    <property type="protein sequence ID" value="GAA4152898.1"/>
    <property type="molecule type" value="Genomic_DNA"/>
</dbReference>
<proteinExistence type="predicted"/>
<comment type="caution">
    <text evidence="2">The sequence shown here is derived from an EMBL/GenBank/DDBJ whole genome shotgun (WGS) entry which is preliminary data.</text>
</comment>
<evidence type="ECO:0000256" key="1">
    <source>
        <dbReference type="SAM" id="MobiDB-lite"/>
    </source>
</evidence>
<protein>
    <submittedName>
        <fullName evidence="2">Uncharacterized protein</fullName>
    </submittedName>
</protein>